<reference evidence="1" key="1">
    <citation type="journal article" date="2017" name="Nature">
        <title>The sunflower genome provides insights into oil metabolism, flowering and Asterid evolution.</title>
        <authorList>
            <person name="Badouin H."/>
            <person name="Gouzy J."/>
            <person name="Grassa C.J."/>
            <person name="Murat F."/>
            <person name="Staton S.E."/>
            <person name="Cottret L."/>
            <person name="Lelandais-Briere C."/>
            <person name="Owens G.L."/>
            <person name="Carrere S."/>
            <person name="Mayjonade B."/>
            <person name="Legrand L."/>
            <person name="Gill N."/>
            <person name="Kane N.C."/>
            <person name="Bowers J.E."/>
            <person name="Hubner S."/>
            <person name="Bellec A."/>
            <person name="Berard A."/>
            <person name="Berges H."/>
            <person name="Blanchet N."/>
            <person name="Boniface M.C."/>
            <person name="Brunel D."/>
            <person name="Catrice O."/>
            <person name="Chaidir N."/>
            <person name="Claudel C."/>
            <person name="Donnadieu C."/>
            <person name="Faraut T."/>
            <person name="Fievet G."/>
            <person name="Helmstetter N."/>
            <person name="King M."/>
            <person name="Knapp S.J."/>
            <person name="Lai Z."/>
            <person name="Le Paslier M.C."/>
            <person name="Lippi Y."/>
            <person name="Lorenzon L."/>
            <person name="Mandel J.R."/>
            <person name="Marage G."/>
            <person name="Marchand G."/>
            <person name="Marquand E."/>
            <person name="Bret-Mestries E."/>
            <person name="Morien E."/>
            <person name="Nambeesan S."/>
            <person name="Nguyen T."/>
            <person name="Pegot-Espagnet P."/>
            <person name="Pouilly N."/>
            <person name="Raftis F."/>
            <person name="Sallet E."/>
            <person name="Schiex T."/>
            <person name="Thomas J."/>
            <person name="Vandecasteele C."/>
            <person name="Vares D."/>
            <person name="Vear F."/>
            <person name="Vautrin S."/>
            <person name="Crespi M."/>
            <person name="Mangin B."/>
            <person name="Burke J.M."/>
            <person name="Salse J."/>
            <person name="Munos S."/>
            <person name="Vincourt P."/>
            <person name="Rieseberg L.H."/>
            <person name="Langlade N.B."/>
        </authorList>
    </citation>
    <scope>NUCLEOTIDE SEQUENCE</scope>
    <source>
        <tissue evidence="1">Leaves</tissue>
    </source>
</reference>
<name>A0A9K3NQ30_HELAN</name>
<sequence>MLITVVFDVKIIASLSGNATIIAQKNRPIRIDISKDILVANIAPFALPAPSSFATRTLCGQESVWNHDLPTIRSDATER</sequence>
<keyword evidence="2" id="KW-1185">Reference proteome</keyword>
<evidence type="ECO:0000313" key="1">
    <source>
        <dbReference type="EMBL" id="KAF5807785.1"/>
    </source>
</evidence>
<evidence type="ECO:0000313" key="2">
    <source>
        <dbReference type="Proteomes" id="UP000215914"/>
    </source>
</evidence>
<comment type="caution">
    <text evidence="1">The sequence shown here is derived from an EMBL/GenBank/DDBJ whole genome shotgun (WGS) entry which is preliminary data.</text>
</comment>
<proteinExistence type="predicted"/>
<gene>
    <name evidence="1" type="ORF">HanXRQr2_Chr05g0237521</name>
</gene>
<dbReference type="Gramene" id="mRNA:HanXRQr2_Chr05g0237521">
    <property type="protein sequence ID" value="mRNA:HanXRQr2_Chr05g0237521"/>
    <property type="gene ID" value="HanXRQr2_Chr05g0237521"/>
</dbReference>
<reference evidence="1" key="2">
    <citation type="submission" date="2020-06" db="EMBL/GenBank/DDBJ databases">
        <title>Helianthus annuus Genome sequencing and assembly Release 2.</title>
        <authorList>
            <person name="Gouzy J."/>
            <person name="Langlade N."/>
            <person name="Munos S."/>
        </authorList>
    </citation>
    <scope>NUCLEOTIDE SEQUENCE</scope>
    <source>
        <tissue evidence="1">Leaves</tissue>
    </source>
</reference>
<accession>A0A9K3NQ30</accession>
<dbReference type="AlphaFoldDB" id="A0A9K3NQ30"/>
<dbReference type="EMBL" id="MNCJ02000320">
    <property type="protein sequence ID" value="KAF5807785.1"/>
    <property type="molecule type" value="Genomic_DNA"/>
</dbReference>
<protein>
    <submittedName>
        <fullName evidence="1">Uncharacterized protein</fullName>
    </submittedName>
</protein>
<dbReference type="Proteomes" id="UP000215914">
    <property type="component" value="Unassembled WGS sequence"/>
</dbReference>
<organism evidence="1 2">
    <name type="scientific">Helianthus annuus</name>
    <name type="common">Common sunflower</name>
    <dbReference type="NCBI Taxonomy" id="4232"/>
    <lineage>
        <taxon>Eukaryota</taxon>
        <taxon>Viridiplantae</taxon>
        <taxon>Streptophyta</taxon>
        <taxon>Embryophyta</taxon>
        <taxon>Tracheophyta</taxon>
        <taxon>Spermatophyta</taxon>
        <taxon>Magnoliopsida</taxon>
        <taxon>eudicotyledons</taxon>
        <taxon>Gunneridae</taxon>
        <taxon>Pentapetalae</taxon>
        <taxon>asterids</taxon>
        <taxon>campanulids</taxon>
        <taxon>Asterales</taxon>
        <taxon>Asteraceae</taxon>
        <taxon>Asteroideae</taxon>
        <taxon>Heliantheae alliance</taxon>
        <taxon>Heliantheae</taxon>
        <taxon>Helianthus</taxon>
    </lineage>
</organism>